<dbReference type="Proteomes" id="UP000035642">
    <property type="component" value="Unassembled WGS sequence"/>
</dbReference>
<evidence type="ECO:0000313" key="3">
    <source>
        <dbReference type="WBParaSite" id="ACAC_0000154601-mRNA-1"/>
    </source>
</evidence>
<dbReference type="STRING" id="6313.A0A0K0CVY9"/>
<sequence length="463" mass="53062">MAILGPLSVLWAAVKAYSWGRRSGKASLLDTYTVIQFVLFEFSVLGDVFLVVLTAMSCWITFAYKSQRYPFYSMLNEHQEWVIMAYIIATLCLKFIALIHTIIHMVLQETFFIDWERSQIIELSHPASRDVSKDRKELPVVVWRTCLVANEWAELSCVRATCVSLQLCVVLMLLEAFDFMRFSIVQPGFGDATKLTRFAVVIFFYLVVGFLQWILGVAFVERVITDPFRNFIDLCSIANISVITLTHPLHGYYIHGRSVHGRADTGMAEMNEFLQKERDDLCGFRGLENGSHLQTFSINLPIAFRSRYDEIMAQIRNVSFQVRMSGSDHTTAKIATTARIHEQMNKFLREVVEHSITDVDYVIRDRSFVEALLEIELTDTSHTGDFLRDSSEVGFSNCFLYGREWSHLSFEAMLFVVAYLFFDSLTLAAAIVFCVSRVISEITSIFFTNNLVRGSLVDHRFLI</sequence>
<dbReference type="GO" id="GO:0060271">
    <property type="term" value="P:cilium assembly"/>
    <property type="evidence" value="ECO:0007669"/>
    <property type="project" value="InterPro"/>
</dbReference>
<keyword evidence="1" id="KW-0472">Membrane</keyword>
<evidence type="ECO:0000313" key="2">
    <source>
        <dbReference type="Proteomes" id="UP000035642"/>
    </source>
</evidence>
<dbReference type="GO" id="GO:0036038">
    <property type="term" value="C:MKS complex"/>
    <property type="evidence" value="ECO:0007669"/>
    <property type="project" value="InterPro"/>
</dbReference>
<accession>A0A0K0CVY9</accession>
<dbReference type="AlphaFoldDB" id="A0A0K0CVY9"/>
<keyword evidence="1" id="KW-1133">Transmembrane helix</keyword>
<feature type="transmembrane region" description="Helical" evidence="1">
    <location>
        <begin position="83"/>
        <end position="107"/>
    </location>
</feature>
<evidence type="ECO:0000256" key="1">
    <source>
        <dbReference type="SAM" id="Phobius"/>
    </source>
</evidence>
<organism evidence="2 3">
    <name type="scientific">Angiostrongylus cantonensis</name>
    <name type="common">Rat lungworm</name>
    <dbReference type="NCBI Taxonomy" id="6313"/>
    <lineage>
        <taxon>Eukaryota</taxon>
        <taxon>Metazoa</taxon>
        <taxon>Ecdysozoa</taxon>
        <taxon>Nematoda</taxon>
        <taxon>Chromadorea</taxon>
        <taxon>Rhabditida</taxon>
        <taxon>Rhabditina</taxon>
        <taxon>Rhabditomorpha</taxon>
        <taxon>Strongyloidea</taxon>
        <taxon>Metastrongylidae</taxon>
        <taxon>Angiostrongylus</taxon>
    </lineage>
</organism>
<feature type="transmembrane region" description="Helical" evidence="1">
    <location>
        <begin position="412"/>
        <end position="435"/>
    </location>
</feature>
<feature type="transmembrane region" description="Helical" evidence="1">
    <location>
        <begin position="158"/>
        <end position="177"/>
    </location>
</feature>
<keyword evidence="2" id="KW-1185">Reference proteome</keyword>
<dbReference type="PANTHER" id="PTHR21274:SF0">
    <property type="entry name" value="MECKELIN"/>
    <property type="match status" value="1"/>
</dbReference>
<dbReference type="InterPro" id="IPR019170">
    <property type="entry name" value="Meckelin"/>
</dbReference>
<feature type="transmembrane region" description="Helical" evidence="1">
    <location>
        <begin position="34"/>
        <end position="62"/>
    </location>
</feature>
<dbReference type="PANTHER" id="PTHR21274">
    <property type="entry name" value="MECKELIN"/>
    <property type="match status" value="1"/>
</dbReference>
<proteinExistence type="predicted"/>
<dbReference type="Pfam" id="PF09773">
    <property type="entry name" value="Meckelin"/>
    <property type="match status" value="1"/>
</dbReference>
<dbReference type="WBParaSite" id="ACAC_0000154601-mRNA-1">
    <property type="protein sequence ID" value="ACAC_0000154601-mRNA-1"/>
    <property type="gene ID" value="ACAC_0000154601"/>
</dbReference>
<protein>
    <submittedName>
        <fullName evidence="3">Meckelin</fullName>
    </submittedName>
</protein>
<reference evidence="2" key="1">
    <citation type="submission" date="2012-09" db="EMBL/GenBank/DDBJ databases">
        <authorList>
            <person name="Martin A.A."/>
        </authorList>
    </citation>
    <scope>NUCLEOTIDE SEQUENCE</scope>
</reference>
<feature type="transmembrane region" description="Helical" evidence="1">
    <location>
        <begin position="198"/>
        <end position="220"/>
    </location>
</feature>
<keyword evidence="1" id="KW-0812">Transmembrane</keyword>
<reference evidence="3" key="2">
    <citation type="submission" date="2017-02" db="UniProtKB">
        <authorList>
            <consortium name="WormBaseParasite"/>
        </authorList>
    </citation>
    <scope>IDENTIFICATION</scope>
</reference>
<name>A0A0K0CVY9_ANGCA</name>